<dbReference type="EMBL" id="KP164565">
    <property type="protein sequence ID" value="AKC54678.1"/>
    <property type="molecule type" value="Viral_cRNA"/>
</dbReference>
<name>A0A0G2ST96_9VIRU</name>
<protein>
    <submittedName>
        <fullName evidence="1">Polymerase</fullName>
    </submittedName>
</protein>
<feature type="non-terminal residue" evidence="1">
    <location>
        <position position="1"/>
    </location>
</feature>
<gene>
    <name evidence="1" type="primary">L</name>
</gene>
<evidence type="ECO:0000313" key="1">
    <source>
        <dbReference type="EMBL" id="AKC54678.1"/>
    </source>
</evidence>
<organism evidence="1">
    <name type="scientific">Phlebovirus Antigone</name>
    <dbReference type="NCBI Taxonomy" id="1642042"/>
    <lineage>
        <taxon>Viruses</taxon>
        <taxon>Riboviria</taxon>
        <taxon>Orthornavirae</taxon>
        <taxon>Negarnaviricota</taxon>
        <taxon>Polyploviricotina</taxon>
        <taxon>Bunyaviricetes</taxon>
        <taxon>Hareavirales</taxon>
        <taxon>Phenuiviridae</taxon>
        <taxon>Phlebovirus</taxon>
    </lineage>
</organism>
<accession>A0A0G2ST96</accession>
<feature type="non-terminal residue" evidence="1">
    <location>
        <position position="62"/>
    </location>
</feature>
<proteinExistence type="predicted"/>
<reference evidence="1" key="1">
    <citation type="submission" date="2014-11" db="EMBL/GenBank/DDBJ databases">
        <title>Novel phlebovirus species detected in ticks, Greece.</title>
        <authorList>
            <person name="Papa A."/>
            <person name="Kontana A."/>
            <person name="Chaligiannis I."/>
            <person name="Sotiraki S."/>
        </authorList>
    </citation>
    <scope>NUCLEOTIDE SEQUENCE</scope>
    <source>
        <strain evidence="1">Antigone1-Pella-Greece-2013</strain>
    </source>
</reference>
<sequence length="62" mass="7094">KLPNIARTHLQVWLIKKSLATMRRVAQQPWQAEVIKGKIVWKDIENPFTGGKVEDSARLVSL</sequence>